<dbReference type="SUPFAM" id="SSF53474">
    <property type="entry name" value="alpha/beta-Hydrolases"/>
    <property type="match status" value="1"/>
</dbReference>
<dbReference type="OrthoDB" id="3737134at2759"/>
<dbReference type="Pfam" id="PF07859">
    <property type="entry name" value="Abhydrolase_3"/>
    <property type="match status" value="1"/>
</dbReference>
<reference evidence="4" key="1">
    <citation type="submission" date="2021-05" db="EMBL/GenBank/DDBJ databases">
        <authorList>
            <person name="Stam R."/>
        </authorList>
    </citation>
    <scope>NUCLEOTIDE SEQUENCE</scope>
    <source>
        <strain evidence="4">CS162</strain>
    </source>
</reference>
<proteinExistence type="predicted"/>
<feature type="region of interest" description="Disordered" evidence="2">
    <location>
        <begin position="194"/>
        <end position="263"/>
    </location>
</feature>
<feature type="region of interest" description="Disordered" evidence="2">
    <location>
        <begin position="316"/>
        <end position="335"/>
    </location>
</feature>
<keyword evidence="5" id="KW-1185">Reference proteome</keyword>
<gene>
    <name evidence="4" type="ORF">ALTATR162_LOCUS9342</name>
</gene>
<dbReference type="Gene3D" id="3.40.50.1820">
    <property type="entry name" value="alpha/beta hydrolase"/>
    <property type="match status" value="1"/>
</dbReference>
<dbReference type="PANTHER" id="PTHR48081">
    <property type="entry name" value="AB HYDROLASE SUPERFAMILY PROTEIN C4A8.06C"/>
    <property type="match status" value="1"/>
</dbReference>
<evidence type="ECO:0000259" key="3">
    <source>
        <dbReference type="Pfam" id="PF07859"/>
    </source>
</evidence>
<evidence type="ECO:0000313" key="4">
    <source>
        <dbReference type="EMBL" id="CAG5179550.1"/>
    </source>
</evidence>
<dbReference type="InterPro" id="IPR029058">
    <property type="entry name" value="AB_hydrolase_fold"/>
</dbReference>
<dbReference type="RefSeq" id="XP_043172910.1">
    <property type="nucleotide sequence ID" value="XM_043316975.1"/>
</dbReference>
<name>A0A8J2I989_9PLEO</name>
<dbReference type="EMBL" id="CAJRGZ010000023">
    <property type="protein sequence ID" value="CAG5179550.1"/>
    <property type="molecule type" value="Genomic_DNA"/>
</dbReference>
<evidence type="ECO:0000256" key="1">
    <source>
        <dbReference type="ARBA" id="ARBA00022801"/>
    </source>
</evidence>
<dbReference type="AlphaFoldDB" id="A0A8J2I989"/>
<evidence type="ECO:0000313" key="5">
    <source>
        <dbReference type="Proteomes" id="UP000676310"/>
    </source>
</evidence>
<protein>
    <recommendedName>
        <fullName evidence="3">Alpha/beta hydrolase fold-3 domain-containing protein</fullName>
    </recommendedName>
</protein>
<dbReference type="GeneID" id="67021553"/>
<feature type="compositionally biased region" description="Pro residues" evidence="2">
    <location>
        <begin position="322"/>
        <end position="334"/>
    </location>
</feature>
<accession>A0A8J2I989</accession>
<dbReference type="InterPro" id="IPR050300">
    <property type="entry name" value="GDXG_lipolytic_enzyme"/>
</dbReference>
<dbReference type="GO" id="GO:0016787">
    <property type="term" value="F:hydrolase activity"/>
    <property type="evidence" value="ECO:0007669"/>
    <property type="project" value="UniProtKB-KW"/>
</dbReference>
<dbReference type="Proteomes" id="UP000676310">
    <property type="component" value="Unassembled WGS sequence"/>
</dbReference>
<sequence length="693" mass="76845">MARYLVSKKGVPVLASARVEGAAQSCCVLVAKYCEEPLQISFYLQYTTFIDGFDDEQTFTLIYDADILTHGATSLKTATTALPHDQLTSIARAGNPQIRVLTLTLAKPCRIRCPLSSGTLTSKSGYEAPFHRLVKLAIASEIDITLDYNWVHADNREPLECFVRQPNVFAGFPDGNDGYRYADWAVFSTIEEQDAPPPSYANAVDTNASRKRSRHTTTHSLSTSPAPKRQQYDPGSPTEVATATPSPPHTPVGSPLEKATASPSYPSISLEATAALAFQNAINRAVEAQLPAVVEGMLPGILKSILPDIIHTSLVPQRSPSLSPPPATALPPRPVSSSLGNLITDRLTELAKHHLTTIFDEANDQAYSLRNQADGEFEDVIADHKINVDIIKEDCIRELGEVVDDKLCKFKEQTEDIVKTAVDEMENKSSEFLAKIGYLPNPPFSAVVADFKLNAPPTPPTTEIEYTKFILMRDRHQSEIRVHQTASKSAAPRRMFVLIHGGGFCFGKNFSLSYLPSYRLTLEHKFSTAPQDLLDSVKWLSQDIHVKELERDLPLSFYVGGNSSAVTAQRWVFEKFQLPLMGAWASILEQNAAALVFNQNAMEYISKALRDDRYSLDFFPFQANDLHKGMPPIYIKVAGKDPLRDDGLIFEKALRTHSRRTEIDMYPGLPHGFEAVVRKLGLSRKSMFYTLIT</sequence>
<organism evidence="4 5">
    <name type="scientific">Alternaria atra</name>
    <dbReference type="NCBI Taxonomy" id="119953"/>
    <lineage>
        <taxon>Eukaryota</taxon>
        <taxon>Fungi</taxon>
        <taxon>Dikarya</taxon>
        <taxon>Ascomycota</taxon>
        <taxon>Pezizomycotina</taxon>
        <taxon>Dothideomycetes</taxon>
        <taxon>Pleosporomycetidae</taxon>
        <taxon>Pleosporales</taxon>
        <taxon>Pleosporineae</taxon>
        <taxon>Pleosporaceae</taxon>
        <taxon>Alternaria</taxon>
        <taxon>Alternaria sect. Ulocladioides</taxon>
    </lineage>
</organism>
<feature type="domain" description="Alpha/beta hydrolase fold-3" evidence="3">
    <location>
        <begin position="514"/>
        <end position="674"/>
    </location>
</feature>
<evidence type="ECO:0000256" key="2">
    <source>
        <dbReference type="SAM" id="MobiDB-lite"/>
    </source>
</evidence>
<keyword evidence="1" id="KW-0378">Hydrolase</keyword>
<dbReference type="InterPro" id="IPR013094">
    <property type="entry name" value="AB_hydrolase_3"/>
</dbReference>
<dbReference type="PANTHER" id="PTHR48081:SF8">
    <property type="entry name" value="ALPHA_BETA HYDROLASE FOLD-3 DOMAIN-CONTAINING PROTEIN-RELATED"/>
    <property type="match status" value="1"/>
</dbReference>
<comment type="caution">
    <text evidence="4">The sequence shown here is derived from an EMBL/GenBank/DDBJ whole genome shotgun (WGS) entry which is preliminary data.</text>
</comment>